<dbReference type="GO" id="GO:0046872">
    <property type="term" value="F:metal ion binding"/>
    <property type="evidence" value="ECO:0007669"/>
    <property type="project" value="UniProtKB-KW"/>
</dbReference>
<evidence type="ECO:0000256" key="1">
    <source>
        <dbReference type="ARBA" id="ARBA00022691"/>
    </source>
</evidence>
<reference evidence="6 7" key="1">
    <citation type="journal article" date="2018" name="Elife">
        <title>Discovery and characterization of a prevalent human gut bacterial enzyme sufficient for the inactivation of a family of plant toxins.</title>
        <authorList>
            <person name="Koppel N."/>
            <person name="Bisanz J.E."/>
            <person name="Pandelia M.E."/>
            <person name="Turnbaugh P.J."/>
            <person name="Balskus E.P."/>
        </authorList>
    </citation>
    <scope>NUCLEOTIDE SEQUENCE [LARGE SCALE GENOMIC DNA]</scope>
    <source>
        <strain evidence="6 7">3C</strain>
    </source>
</reference>
<keyword evidence="1" id="KW-0949">S-adenosyl-L-methionine</keyword>
<dbReference type="AlphaFoldDB" id="A0A369LY03"/>
<sequence>MDEATVALIDRIAEGGLAGTVPPKADVVRLLALDPCSPEASYLEERACEVAHRVSGDTGRIAGAVGIDFAPCSMNCSFCSFGERWGVIGEEVAYTEDEVIAMVRAYVEQGATMVTLRSTEFYDLDVLQEWIADIRAQVPGSYEINMNVGELTPERAQAIWECGATSAYHVLRLREGEDTPFDPEVRIATIRAIAASPLLLGTCVEPIGPEHTDDELADGILFGLECGAYSGGVMARVPVPGTPLEHAGTISEDRLMQILAVERIVAGLQYESIGCHPPVERALYAGANSLTVEAGANPRDVEPGAEPWKGFTVAEAKGLLEKAGFAVRLPNPEPRVCPTPRLRTGERVPKPSGRCC</sequence>
<dbReference type="InterPro" id="IPR058240">
    <property type="entry name" value="rSAM_sf"/>
</dbReference>
<dbReference type="GO" id="GO:0051536">
    <property type="term" value="F:iron-sulfur cluster binding"/>
    <property type="evidence" value="ECO:0007669"/>
    <property type="project" value="UniProtKB-KW"/>
</dbReference>
<accession>A0A369LY03</accession>
<dbReference type="Pfam" id="PF04055">
    <property type="entry name" value="Radical_SAM"/>
    <property type="match status" value="1"/>
</dbReference>
<gene>
    <name evidence="6" type="ORF">C1877_09915</name>
</gene>
<dbReference type="InterPro" id="IPR007197">
    <property type="entry name" value="rSAM"/>
</dbReference>
<dbReference type="GO" id="GO:0003824">
    <property type="term" value="F:catalytic activity"/>
    <property type="evidence" value="ECO:0007669"/>
    <property type="project" value="InterPro"/>
</dbReference>
<dbReference type="RefSeq" id="WP_114569080.1">
    <property type="nucleotide sequence ID" value="NZ_CABMMS010000006.1"/>
</dbReference>
<keyword evidence="3" id="KW-0408">Iron</keyword>
<dbReference type="CDD" id="cd01335">
    <property type="entry name" value="Radical_SAM"/>
    <property type="match status" value="1"/>
</dbReference>
<evidence type="ECO:0000256" key="4">
    <source>
        <dbReference type="ARBA" id="ARBA00023014"/>
    </source>
</evidence>
<evidence type="ECO:0000313" key="6">
    <source>
        <dbReference type="EMBL" id="RDB64042.1"/>
    </source>
</evidence>
<dbReference type="OrthoDB" id="5405220at2"/>
<proteinExistence type="predicted"/>
<dbReference type="SFLD" id="SFLDS00029">
    <property type="entry name" value="Radical_SAM"/>
    <property type="match status" value="1"/>
</dbReference>
<keyword evidence="7" id="KW-1185">Reference proteome</keyword>
<organism evidence="6 7">
    <name type="scientific">Gordonibacter pamelaeae</name>
    <dbReference type="NCBI Taxonomy" id="471189"/>
    <lineage>
        <taxon>Bacteria</taxon>
        <taxon>Bacillati</taxon>
        <taxon>Actinomycetota</taxon>
        <taxon>Coriobacteriia</taxon>
        <taxon>Eggerthellales</taxon>
        <taxon>Eggerthellaceae</taxon>
        <taxon>Gordonibacter</taxon>
    </lineage>
</organism>
<evidence type="ECO:0000256" key="2">
    <source>
        <dbReference type="ARBA" id="ARBA00022723"/>
    </source>
</evidence>
<dbReference type="InterPro" id="IPR013785">
    <property type="entry name" value="Aldolase_TIM"/>
</dbReference>
<keyword evidence="2" id="KW-0479">Metal-binding</keyword>
<dbReference type="EMBL" id="PPTS01000006">
    <property type="protein sequence ID" value="RDB64042.1"/>
    <property type="molecule type" value="Genomic_DNA"/>
</dbReference>
<feature type="domain" description="Radical SAM core" evidence="5">
    <location>
        <begin position="57"/>
        <end position="274"/>
    </location>
</feature>
<evidence type="ECO:0000259" key="5">
    <source>
        <dbReference type="PROSITE" id="PS51918"/>
    </source>
</evidence>
<dbReference type="Gene3D" id="3.20.20.70">
    <property type="entry name" value="Aldolase class I"/>
    <property type="match status" value="1"/>
</dbReference>
<dbReference type="Proteomes" id="UP000254000">
    <property type="component" value="Unassembled WGS sequence"/>
</dbReference>
<dbReference type="GeneID" id="78360006"/>
<dbReference type="SUPFAM" id="SSF102114">
    <property type="entry name" value="Radical SAM enzymes"/>
    <property type="match status" value="1"/>
</dbReference>
<dbReference type="PROSITE" id="PS51918">
    <property type="entry name" value="RADICAL_SAM"/>
    <property type="match status" value="1"/>
</dbReference>
<protein>
    <submittedName>
        <fullName evidence="6">Radical SAM protein</fullName>
    </submittedName>
</protein>
<comment type="caution">
    <text evidence="6">The sequence shown here is derived from an EMBL/GenBank/DDBJ whole genome shotgun (WGS) entry which is preliminary data.</text>
</comment>
<name>A0A369LY03_9ACTN</name>
<keyword evidence="4" id="KW-0411">Iron-sulfur</keyword>
<evidence type="ECO:0000313" key="7">
    <source>
        <dbReference type="Proteomes" id="UP000254000"/>
    </source>
</evidence>
<evidence type="ECO:0000256" key="3">
    <source>
        <dbReference type="ARBA" id="ARBA00023004"/>
    </source>
</evidence>